<sequence length="121" mass="14413">MSSRKELKEAYRAMQFRKGVYQLRNQRNNKLFIGSSMDVDRAWNSLRIQLMSGSFANEALQRDWNEQQGQDFHYEIVEVLQEKETDDPGTDYKEGIKTLEKLVMMELEPYGEKGYHQRKEK</sequence>
<dbReference type="AlphaFoldDB" id="A0A433WME8"/>
<name>A0A433WME8_9BACT</name>
<dbReference type="Proteomes" id="UP000281028">
    <property type="component" value="Unassembled WGS sequence"/>
</dbReference>
<dbReference type="EMBL" id="RIAR02000001">
    <property type="protein sequence ID" value="NSL85758.1"/>
    <property type="molecule type" value="Genomic_DNA"/>
</dbReference>
<reference evidence="1" key="1">
    <citation type="submission" date="2020-05" db="EMBL/GenBank/DDBJ databases">
        <title>Chitinophaga laudate sp. nov., isolated from a tropical peat swamp.</title>
        <authorList>
            <person name="Goh C.B.S."/>
            <person name="Lee M.S."/>
            <person name="Parimannan S."/>
            <person name="Pasbakhsh P."/>
            <person name="Yule C.M."/>
            <person name="Rajandas H."/>
            <person name="Loke S."/>
            <person name="Croft L."/>
            <person name="Tan J.B.L."/>
        </authorList>
    </citation>
    <scope>NUCLEOTIDE SEQUENCE</scope>
    <source>
        <strain evidence="1">Mgbs1</strain>
    </source>
</reference>
<gene>
    <name evidence="1" type="ORF">ECE50_002875</name>
</gene>
<evidence type="ECO:0000313" key="1">
    <source>
        <dbReference type="EMBL" id="NSL85758.1"/>
    </source>
</evidence>
<keyword evidence="2" id="KW-1185">Reference proteome</keyword>
<organism evidence="1 2">
    <name type="scientific">Chitinophaga solisilvae</name>
    <dbReference type="NCBI Taxonomy" id="1233460"/>
    <lineage>
        <taxon>Bacteria</taxon>
        <taxon>Pseudomonadati</taxon>
        <taxon>Bacteroidota</taxon>
        <taxon>Chitinophagia</taxon>
        <taxon>Chitinophagales</taxon>
        <taxon>Chitinophagaceae</taxon>
        <taxon>Chitinophaga</taxon>
    </lineage>
</organism>
<comment type="caution">
    <text evidence="1">The sequence shown here is derived from an EMBL/GenBank/DDBJ whole genome shotgun (WGS) entry which is preliminary data.</text>
</comment>
<accession>A0A433WME8</accession>
<dbReference type="CDD" id="cd10451">
    <property type="entry name" value="GIY-YIG_LuxR_like"/>
    <property type="match status" value="1"/>
</dbReference>
<dbReference type="RefSeq" id="WP_127035538.1">
    <property type="nucleotide sequence ID" value="NZ_JAABOK010000008.1"/>
</dbReference>
<dbReference type="SUPFAM" id="SSF82771">
    <property type="entry name" value="GIY-YIG endonuclease"/>
    <property type="match status" value="1"/>
</dbReference>
<protein>
    <submittedName>
        <fullName evidence="1">GIY-YIG nuclease family protein</fullName>
    </submittedName>
</protein>
<dbReference type="OrthoDB" id="9134286at2"/>
<dbReference type="InterPro" id="IPR035901">
    <property type="entry name" value="GIY-YIG_endonuc_sf"/>
</dbReference>
<dbReference type="Gene3D" id="3.40.1440.10">
    <property type="entry name" value="GIY-YIG endonuclease"/>
    <property type="match status" value="1"/>
</dbReference>
<proteinExistence type="predicted"/>
<evidence type="ECO:0000313" key="2">
    <source>
        <dbReference type="Proteomes" id="UP000281028"/>
    </source>
</evidence>